<evidence type="ECO:0000256" key="2">
    <source>
        <dbReference type="ARBA" id="ARBA00007431"/>
    </source>
</evidence>
<organism evidence="10 11">
    <name type="scientific">Rotaria magnacalcarata</name>
    <dbReference type="NCBI Taxonomy" id="392030"/>
    <lineage>
        <taxon>Eukaryota</taxon>
        <taxon>Metazoa</taxon>
        <taxon>Spiralia</taxon>
        <taxon>Gnathifera</taxon>
        <taxon>Rotifera</taxon>
        <taxon>Eurotatoria</taxon>
        <taxon>Bdelloidea</taxon>
        <taxon>Philodinida</taxon>
        <taxon>Philodinidae</taxon>
        <taxon>Rotaria</taxon>
    </lineage>
</organism>
<evidence type="ECO:0000256" key="3">
    <source>
        <dbReference type="ARBA" id="ARBA00022475"/>
    </source>
</evidence>
<accession>A0A815JR02</accession>
<evidence type="ECO:0000256" key="5">
    <source>
        <dbReference type="ARBA" id="ARBA00022771"/>
    </source>
</evidence>
<keyword evidence="8" id="KW-0807">Transducer</keyword>
<keyword evidence="6" id="KW-0862">Zinc</keyword>
<dbReference type="PROSITE" id="PS50058">
    <property type="entry name" value="G_PROTEIN_GAMMA"/>
    <property type="match status" value="1"/>
</dbReference>
<dbReference type="Pfam" id="PF00631">
    <property type="entry name" value="G-gamma"/>
    <property type="match status" value="1"/>
</dbReference>
<dbReference type="Gene3D" id="2.20.25.240">
    <property type="match status" value="1"/>
</dbReference>
<dbReference type="Proteomes" id="UP000663834">
    <property type="component" value="Unassembled WGS sequence"/>
</dbReference>
<dbReference type="SUPFAM" id="SSF48670">
    <property type="entry name" value="Transducin (heterotrimeric G protein), gamma chain"/>
    <property type="match status" value="1"/>
</dbReference>
<dbReference type="InterPro" id="IPR036284">
    <property type="entry name" value="GGL_sf"/>
</dbReference>
<dbReference type="SMART" id="SM00224">
    <property type="entry name" value="GGL"/>
    <property type="match status" value="1"/>
</dbReference>
<keyword evidence="3" id="KW-1003">Cell membrane</keyword>
<comment type="subcellular location">
    <subcellularLocation>
        <location evidence="1">Cell membrane</location>
    </subcellularLocation>
</comment>
<dbReference type="AlphaFoldDB" id="A0A815JR02"/>
<comment type="caution">
    <text evidence="10">The sequence shown here is derived from an EMBL/GenBank/DDBJ whole genome shotgun (WGS) entry which is preliminary data.</text>
</comment>
<feature type="domain" description="G protein gamma" evidence="9">
    <location>
        <begin position="122"/>
        <end position="189"/>
    </location>
</feature>
<dbReference type="GO" id="GO:0008270">
    <property type="term" value="F:zinc ion binding"/>
    <property type="evidence" value="ECO:0007669"/>
    <property type="project" value="UniProtKB-KW"/>
</dbReference>
<dbReference type="Pfam" id="PF04500">
    <property type="entry name" value="FLYWCH"/>
    <property type="match status" value="1"/>
</dbReference>
<dbReference type="SMART" id="SM01224">
    <property type="entry name" value="G_gamma"/>
    <property type="match status" value="1"/>
</dbReference>
<dbReference type="GO" id="GO:0007186">
    <property type="term" value="P:G protein-coupled receptor signaling pathway"/>
    <property type="evidence" value="ECO:0007669"/>
    <property type="project" value="InterPro"/>
</dbReference>
<evidence type="ECO:0000256" key="1">
    <source>
        <dbReference type="ARBA" id="ARBA00004236"/>
    </source>
</evidence>
<evidence type="ECO:0000256" key="8">
    <source>
        <dbReference type="ARBA" id="ARBA00023224"/>
    </source>
</evidence>
<name>A0A815JR02_9BILA</name>
<keyword evidence="5" id="KW-0863">Zinc-finger</keyword>
<dbReference type="GO" id="GO:0005834">
    <property type="term" value="C:heterotrimeric G-protein complex"/>
    <property type="evidence" value="ECO:0007669"/>
    <property type="project" value="InterPro"/>
</dbReference>
<evidence type="ECO:0000256" key="4">
    <source>
        <dbReference type="ARBA" id="ARBA00022723"/>
    </source>
</evidence>
<comment type="similarity">
    <text evidence="2">Belongs to the G protein gamma family.</text>
</comment>
<proteinExistence type="inferred from homology"/>
<dbReference type="InterPro" id="IPR015898">
    <property type="entry name" value="G-protein_gamma-like_dom"/>
</dbReference>
<dbReference type="OrthoDB" id="6264244at2759"/>
<sequence length="189" mass="21446">MAEAFVTLTSEIQAKFPSISFINSNKGKPLLVADDYTFKLNKATTSTKYWICTINGCAANVHTDLTNLLMKTAGNHSHLPEKEKIENNGRDSNQLFTNRDSVPNRRISDNFTSSRSYAPDYHSQNLLVNQRRICDQLREEARCDRVKVSLVCKDLVRYVTDHQSSDALVVGFQSPKDNPFRDKQQCSLL</sequence>
<evidence type="ECO:0000313" key="10">
    <source>
        <dbReference type="EMBL" id="CAF1385470.1"/>
    </source>
</evidence>
<evidence type="ECO:0000256" key="7">
    <source>
        <dbReference type="ARBA" id="ARBA00023136"/>
    </source>
</evidence>
<keyword evidence="4" id="KW-0479">Metal-binding</keyword>
<dbReference type="GO" id="GO:0031681">
    <property type="term" value="F:G-protein beta-subunit binding"/>
    <property type="evidence" value="ECO:0007669"/>
    <property type="project" value="InterPro"/>
</dbReference>
<dbReference type="CDD" id="cd00068">
    <property type="entry name" value="GGL"/>
    <property type="match status" value="1"/>
</dbReference>
<gene>
    <name evidence="10" type="ORF">KQP761_LOCUS8937</name>
</gene>
<dbReference type="Gene3D" id="4.10.260.10">
    <property type="entry name" value="Transducin (heterotrimeric G protein), gamma chain"/>
    <property type="match status" value="1"/>
</dbReference>
<protein>
    <recommendedName>
        <fullName evidence="9">G protein gamma domain-containing protein</fullName>
    </recommendedName>
</protein>
<evidence type="ECO:0000256" key="6">
    <source>
        <dbReference type="ARBA" id="ARBA00022833"/>
    </source>
</evidence>
<evidence type="ECO:0000259" key="9">
    <source>
        <dbReference type="PROSITE" id="PS50058"/>
    </source>
</evidence>
<keyword evidence="7" id="KW-0472">Membrane</keyword>
<dbReference type="EMBL" id="CAJNOW010003548">
    <property type="protein sequence ID" value="CAF1385470.1"/>
    <property type="molecule type" value="Genomic_DNA"/>
</dbReference>
<dbReference type="InterPro" id="IPR001770">
    <property type="entry name" value="G-protein_gamma"/>
</dbReference>
<dbReference type="InterPro" id="IPR007588">
    <property type="entry name" value="Znf_FLYWCH"/>
</dbReference>
<reference evidence="10" key="1">
    <citation type="submission" date="2021-02" db="EMBL/GenBank/DDBJ databases">
        <authorList>
            <person name="Nowell W R."/>
        </authorList>
    </citation>
    <scope>NUCLEOTIDE SEQUENCE</scope>
</reference>
<dbReference type="PANTHER" id="PTHR13809">
    <property type="entry name" value="GUANINE NUCLEOTIDE-BINDING PROTEIN GAMMA SUBUNIT"/>
    <property type="match status" value="1"/>
</dbReference>
<evidence type="ECO:0000313" key="11">
    <source>
        <dbReference type="Proteomes" id="UP000663834"/>
    </source>
</evidence>